<reference evidence="1" key="1">
    <citation type="submission" date="2022-09" db="EMBL/GenBank/DDBJ databases">
        <title>Novosphingobium sp. Nov., a polycyclic aromatic hydrocarbon-degrading bacterium isolated form mangrove sediments in HongKong.</title>
        <authorList>
            <person name="Hu Z."/>
        </authorList>
    </citation>
    <scope>NUCLEOTIDE SEQUENCE</scope>
    <source>
        <strain evidence="1">HK4-1</strain>
    </source>
</reference>
<sequence>MSEGQVINGIGRAVPMGGSQTRAAIARASEATGVDFQYLLAQAKLESSLDPDARAATSSAAGLYQFTQGTWVETLGRHGSSHGMAWVNDAIQGGRITDPGMRAQVMGLRYDADVSSMMAAELASDNRAELTAQLGREPDATELYLAHFLGISGAGKFLSALSTNPAQSAAGILPKAAAANRKIFFDGGMPRSVGSVMELMRGKVANAMENGDAGLWASAAGMQGAANVPADPASQSRAPSWQPQMGPLAREFNSSLPSMPQTPQVATRSMAETLRGTFGASSEAAPAQVRDAYAKLARFNL</sequence>
<evidence type="ECO:0000313" key="1">
    <source>
        <dbReference type="EMBL" id="MCT2398145.1"/>
    </source>
</evidence>
<name>A0ABT2I025_9SPHN</name>
<gene>
    <name evidence="1" type="ORF">NZK81_01150</name>
</gene>
<protein>
    <submittedName>
        <fullName evidence="1">Lytic transglycosylase domain-containing protein</fullName>
    </submittedName>
</protein>
<proteinExistence type="predicted"/>
<organism evidence="1 2">
    <name type="scientific">Novosphingobium mangrovi</name>
    <name type="common">ex Huang et al. 2023</name>
    <dbReference type="NCBI Taxonomy" id="2976432"/>
    <lineage>
        <taxon>Bacteria</taxon>
        <taxon>Pseudomonadati</taxon>
        <taxon>Pseudomonadota</taxon>
        <taxon>Alphaproteobacteria</taxon>
        <taxon>Sphingomonadales</taxon>
        <taxon>Sphingomonadaceae</taxon>
        <taxon>Novosphingobium</taxon>
    </lineage>
</organism>
<dbReference type="Gene3D" id="1.10.530.10">
    <property type="match status" value="1"/>
</dbReference>
<dbReference type="EMBL" id="JANZXA010000001">
    <property type="protein sequence ID" value="MCT2398145.1"/>
    <property type="molecule type" value="Genomic_DNA"/>
</dbReference>
<dbReference type="SUPFAM" id="SSF53955">
    <property type="entry name" value="Lysozyme-like"/>
    <property type="match status" value="1"/>
</dbReference>
<accession>A0ABT2I025</accession>
<comment type="caution">
    <text evidence="1">The sequence shown here is derived from an EMBL/GenBank/DDBJ whole genome shotgun (WGS) entry which is preliminary data.</text>
</comment>
<dbReference type="Proteomes" id="UP001165583">
    <property type="component" value="Unassembled WGS sequence"/>
</dbReference>
<dbReference type="InterPro" id="IPR023346">
    <property type="entry name" value="Lysozyme-like_dom_sf"/>
</dbReference>
<evidence type="ECO:0000313" key="2">
    <source>
        <dbReference type="Proteomes" id="UP001165583"/>
    </source>
</evidence>
<keyword evidence="2" id="KW-1185">Reference proteome</keyword>